<feature type="region of interest" description="Disordered" evidence="1">
    <location>
        <begin position="55"/>
        <end position="77"/>
    </location>
</feature>
<feature type="region of interest" description="Disordered" evidence="1">
    <location>
        <begin position="304"/>
        <end position="366"/>
    </location>
</feature>
<feature type="compositionally biased region" description="Low complexity" evidence="1">
    <location>
        <begin position="312"/>
        <end position="327"/>
    </location>
</feature>
<feature type="compositionally biased region" description="Low complexity" evidence="1">
    <location>
        <begin position="337"/>
        <end position="346"/>
    </location>
</feature>
<gene>
    <name evidence="2" type="ORF">MCOR_49966</name>
</gene>
<dbReference type="OrthoDB" id="10576582at2759"/>
<evidence type="ECO:0000256" key="1">
    <source>
        <dbReference type="SAM" id="MobiDB-lite"/>
    </source>
</evidence>
<proteinExistence type="predicted"/>
<keyword evidence="3" id="KW-1185">Reference proteome</keyword>
<dbReference type="AlphaFoldDB" id="A0A6J8E9L3"/>
<evidence type="ECO:0000313" key="2">
    <source>
        <dbReference type="EMBL" id="CAC5417469.1"/>
    </source>
</evidence>
<name>A0A6J8E9L3_MYTCO</name>
<dbReference type="EMBL" id="CACVKT020008742">
    <property type="protein sequence ID" value="CAC5417469.1"/>
    <property type="molecule type" value="Genomic_DNA"/>
</dbReference>
<protein>
    <submittedName>
        <fullName evidence="2">Uncharacterized protein</fullName>
    </submittedName>
</protein>
<organism evidence="2 3">
    <name type="scientific">Mytilus coruscus</name>
    <name type="common">Sea mussel</name>
    <dbReference type="NCBI Taxonomy" id="42192"/>
    <lineage>
        <taxon>Eukaryota</taxon>
        <taxon>Metazoa</taxon>
        <taxon>Spiralia</taxon>
        <taxon>Lophotrochozoa</taxon>
        <taxon>Mollusca</taxon>
        <taxon>Bivalvia</taxon>
        <taxon>Autobranchia</taxon>
        <taxon>Pteriomorphia</taxon>
        <taxon>Mytilida</taxon>
        <taxon>Mytiloidea</taxon>
        <taxon>Mytilidae</taxon>
        <taxon>Mytilinae</taxon>
        <taxon>Mytilus</taxon>
    </lineage>
</organism>
<evidence type="ECO:0000313" key="3">
    <source>
        <dbReference type="Proteomes" id="UP000507470"/>
    </source>
</evidence>
<reference evidence="2 3" key="1">
    <citation type="submission" date="2020-06" db="EMBL/GenBank/DDBJ databases">
        <authorList>
            <person name="Li R."/>
            <person name="Bekaert M."/>
        </authorList>
    </citation>
    <scope>NUCLEOTIDE SEQUENCE [LARGE SCALE GENOMIC DNA]</scope>
    <source>
        <strain evidence="3">wild</strain>
    </source>
</reference>
<accession>A0A6J8E9L3</accession>
<sequence length="639" mass="72802">MRRYYTPMAHGNSKHDGEFKRTMLSVIDKVKDRVGSDDAKQVYRSMVCTEQEDGNMQGVANPRNNKQVDDNMQGVANPKKGKQVYRTMVCTEQVDGNMQGVDNPRSNRQAHINDDKHEMLNDTLLYVEDNDGSFDGNNGELDDTIPFVHIVEFEYRRGETGQIFLKDSNKKKKSQKTKNDTDLKNRILEGYNSGASLNRDTRQIKLWKKFSEKVVELFPQSEAVDELHIKCGTCKQTFKVNRLRYYKHFAKGHWKRCQSKLKCKEEEKKSRKTIDEMFLAIKRRKLNSQNKDVSEVHVVHVTETVSKDTSDTDSSNISSDSENSSSESDSEYESDSSELTTSSLSSDSDDSDETTLKNNPRGHKHWRTLHPTAMKLQQCIEEGLHDEHFFNIFVSSVCDFALKSDKPAMQFAWNPVVKEFVTSLEHIGGKSVVNLISGPGDVNQKKEKRHFNFDWANWNIPLPSETTTRNLKPPAITGKTCLRISLSFEANAAFLCSLDNEVTLLVGNEYTTKGLTGANVYEQMCKFIEIVQICYKCLLKCDDDNGIITLKENTCRSQCEECIAKNKNGDLSPCSECKYSGHMYSHPAIRASDQCFEAGEKCEKLWVAIWTSDCEQIYKSVMEMFENKKTSGTLPIELI</sequence>
<dbReference type="Proteomes" id="UP000507470">
    <property type="component" value="Unassembled WGS sequence"/>
</dbReference>